<accession>A0A812SLW3</accession>
<evidence type="ECO:0000313" key="2">
    <source>
        <dbReference type="Proteomes" id="UP000601435"/>
    </source>
</evidence>
<protein>
    <submittedName>
        <fullName evidence="1">Uncharacterized protein</fullName>
    </submittedName>
</protein>
<sequence length="243" mass="26076">MSIVVLDGVVDNDLRQLILSKFDPLAPGARTALPDVLVPKPLEQWLQSVLRSCAGGHDPSAAELPGALDGRSELVPMPGRVAVGSSPMHQDTGFDAMGRPDPTRVEGLVAVLYLAGAGTLVIETGSQRHSAEVKPCRLVVWPNDQCIHRLDASPGEESRIMLGPMTLSSTGWKRAGDQYSVAGRGSPCFAPDECRCPGCQEYKEKMKLVQERRLQQKSQQNVAVEGQVAPTDSSFCVRSCAVS</sequence>
<dbReference type="AlphaFoldDB" id="A0A812SLW3"/>
<evidence type="ECO:0000313" key="1">
    <source>
        <dbReference type="EMBL" id="CAE7485593.1"/>
    </source>
</evidence>
<proteinExistence type="predicted"/>
<dbReference type="OrthoDB" id="407560at2759"/>
<dbReference type="Proteomes" id="UP000601435">
    <property type="component" value="Unassembled WGS sequence"/>
</dbReference>
<keyword evidence="2" id="KW-1185">Reference proteome</keyword>
<reference evidence="1" key="1">
    <citation type="submission" date="2021-02" db="EMBL/GenBank/DDBJ databases">
        <authorList>
            <person name="Dougan E. K."/>
            <person name="Rhodes N."/>
            <person name="Thang M."/>
            <person name="Chan C."/>
        </authorList>
    </citation>
    <scope>NUCLEOTIDE SEQUENCE</scope>
</reference>
<dbReference type="EMBL" id="CAJNJA010022026">
    <property type="protein sequence ID" value="CAE7485593.1"/>
    <property type="molecule type" value="Genomic_DNA"/>
</dbReference>
<gene>
    <name evidence="1" type="ORF">SNEC2469_LOCUS13784</name>
</gene>
<organism evidence="1 2">
    <name type="scientific">Symbiodinium necroappetens</name>
    <dbReference type="NCBI Taxonomy" id="1628268"/>
    <lineage>
        <taxon>Eukaryota</taxon>
        <taxon>Sar</taxon>
        <taxon>Alveolata</taxon>
        <taxon>Dinophyceae</taxon>
        <taxon>Suessiales</taxon>
        <taxon>Symbiodiniaceae</taxon>
        <taxon>Symbiodinium</taxon>
    </lineage>
</organism>
<comment type="caution">
    <text evidence="1">The sequence shown here is derived from an EMBL/GenBank/DDBJ whole genome shotgun (WGS) entry which is preliminary data.</text>
</comment>
<name>A0A812SLW3_9DINO</name>